<sequence length="343" mass="38440">MRSLITSPGLNSTPPSKFFFFGYLSLLLTTFCCLLLILECEGRFKAWKSVAVNTTFLATIAVQNSSYILRSIVQCMNRATTLDWVYVACYTPMQEAGECSLWGYEASVNLTADSGTQQSHCKLFYQDDGCVLANGSLVATGATFPNAQYADLRDVCQLNGQLLQLCEFEGKLYNMNERIGCLQCTDIGVTYGDQNRRRVADFVLPPKDTCCAQAANGYCLVAECPADNVGFCEAQMRCEARGFPMASRELYYNYSVIGDPTVLPENQIYYWINIRRGEDLVWRWMPSMEPTVDVYFVNELMPDHDCAEMIIDNGEISFISMSCVANDEECTLCYDPQTNLPAC</sequence>
<dbReference type="GeneID" id="108664762"/>
<name>A0A8B7N082_HYAAZ</name>
<keyword evidence="1" id="KW-0812">Transmembrane</keyword>
<evidence type="ECO:0000313" key="3">
    <source>
        <dbReference type="RefSeq" id="XP_018006925.1"/>
    </source>
</evidence>
<proteinExistence type="predicted"/>
<organism evidence="2 3">
    <name type="scientific">Hyalella azteca</name>
    <name type="common">Amphipod</name>
    <dbReference type="NCBI Taxonomy" id="294128"/>
    <lineage>
        <taxon>Eukaryota</taxon>
        <taxon>Metazoa</taxon>
        <taxon>Ecdysozoa</taxon>
        <taxon>Arthropoda</taxon>
        <taxon>Crustacea</taxon>
        <taxon>Multicrustacea</taxon>
        <taxon>Malacostraca</taxon>
        <taxon>Eumalacostraca</taxon>
        <taxon>Peracarida</taxon>
        <taxon>Amphipoda</taxon>
        <taxon>Senticaudata</taxon>
        <taxon>Talitrida</taxon>
        <taxon>Talitroidea</taxon>
        <taxon>Hyalellidae</taxon>
        <taxon>Hyalella</taxon>
    </lineage>
</organism>
<keyword evidence="2" id="KW-1185">Reference proteome</keyword>
<dbReference type="KEGG" id="hazt:108664762"/>
<keyword evidence="1" id="KW-1133">Transmembrane helix</keyword>
<evidence type="ECO:0000313" key="2">
    <source>
        <dbReference type="Proteomes" id="UP000694843"/>
    </source>
</evidence>
<keyword evidence="1" id="KW-0472">Membrane</keyword>
<dbReference type="InterPro" id="IPR016187">
    <property type="entry name" value="CTDL_fold"/>
</dbReference>
<dbReference type="AlphaFoldDB" id="A0A8B7N082"/>
<dbReference type="Proteomes" id="UP000694843">
    <property type="component" value="Unplaced"/>
</dbReference>
<gene>
    <name evidence="3" type="primary">LOC108664762</name>
</gene>
<dbReference type="RefSeq" id="XP_018006925.1">
    <property type="nucleotide sequence ID" value="XM_018151436.2"/>
</dbReference>
<reference evidence="3" key="1">
    <citation type="submission" date="2025-08" db="UniProtKB">
        <authorList>
            <consortium name="RefSeq"/>
        </authorList>
    </citation>
    <scope>IDENTIFICATION</scope>
    <source>
        <tissue evidence="3">Whole organism</tissue>
    </source>
</reference>
<evidence type="ECO:0000256" key="1">
    <source>
        <dbReference type="SAM" id="Phobius"/>
    </source>
</evidence>
<dbReference type="OrthoDB" id="6400743at2759"/>
<dbReference type="SUPFAM" id="SSF56436">
    <property type="entry name" value="C-type lectin-like"/>
    <property type="match status" value="1"/>
</dbReference>
<protein>
    <submittedName>
        <fullName evidence="3">Uncharacterized protein LOC108664762</fullName>
    </submittedName>
</protein>
<feature type="transmembrane region" description="Helical" evidence="1">
    <location>
        <begin position="20"/>
        <end position="38"/>
    </location>
</feature>
<accession>A0A8B7N082</accession>